<accession>A0A6J2SXN5</accession>
<evidence type="ECO:0000313" key="2">
    <source>
        <dbReference type="Proteomes" id="UP000504633"/>
    </source>
</evidence>
<dbReference type="RefSeq" id="XP_030080942.1">
    <property type="nucleotide sequence ID" value="XM_030225082.1"/>
</dbReference>
<proteinExistence type="predicted"/>
<evidence type="ECO:0000256" key="1">
    <source>
        <dbReference type="SAM" id="SignalP"/>
    </source>
</evidence>
<feature type="signal peptide" evidence="1">
    <location>
        <begin position="1"/>
        <end position="20"/>
    </location>
</feature>
<name>A0A6J2SXN5_DROHY</name>
<dbReference type="AlphaFoldDB" id="A0A6J2SXN5"/>
<protein>
    <submittedName>
        <fullName evidence="3">Uncharacterized protein LOC111600774</fullName>
    </submittedName>
</protein>
<dbReference type="OMA" id="EKPTWRD"/>
<gene>
    <name evidence="3" type="primary">LOC111600774</name>
</gene>
<evidence type="ECO:0000313" key="3">
    <source>
        <dbReference type="RefSeq" id="XP_030080942.1"/>
    </source>
</evidence>
<dbReference type="Proteomes" id="UP000504633">
    <property type="component" value="Unplaced"/>
</dbReference>
<keyword evidence="2" id="KW-1185">Reference proteome</keyword>
<organism evidence="2 3">
    <name type="scientific">Drosophila hydei</name>
    <name type="common">Fruit fly</name>
    <dbReference type="NCBI Taxonomy" id="7224"/>
    <lineage>
        <taxon>Eukaryota</taxon>
        <taxon>Metazoa</taxon>
        <taxon>Ecdysozoa</taxon>
        <taxon>Arthropoda</taxon>
        <taxon>Hexapoda</taxon>
        <taxon>Insecta</taxon>
        <taxon>Pterygota</taxon>
        <taxon>Neoptera</taxon>
        <taxon>Endopterygota</taxon>
        <taxon>Diptera</taxon>
        <taxon>Brachycera</taxon>
        <taxon>Muscomorpha</taxon>
        <taxon>Ephydroidea</taxon>
        <taxon>Drosophilidae</taxon>
        <taxon>Drosophila</taxon>
    </lineage>
</organism>
<feature type="chain" id="PRO_5026945821" evidence="1">
    <location>
        <begin position="21"/>
        <end position="117"/>
    </location>
</feature>
<dbReference type="KEGG" id="dhe:111600774"/>
<keyword evidence="1" id="KW-0732">Signal</keyword>
<sequence>MNQSAVLIISCLLLWNNVRAAFKDFIVEPGDEQLETNTDLSLGCAAEESEQLISYQDVEQDGVIDTQLLLTALMQHAQRLGMSLDQLDALLEADNGCGAAESLSQREQPSWYDVFFS</sequence>
<dbReference type="OrthoDB" id="7861561at2759"/>
<dbReference type="GeneID" id="111600774"/>
<reference evidence="3" key="1">
    <citation type="submission" date="2025-08" db="UniProtKB">
        <authorList>
            <consortium name="RefSeq"/>
        </authorList>
    </citation>
    <scope>IDENTIFICATION</scope>
    <source>
        <strain evidence="3">15085-1641.00</strain>
        <tissue evidence="3">Whole body</tissue>
    </source>
</reference>